<dbReference type="KEGG" id="thig:FE785_06900"/>
<dbReference type="CDD" id="cd00158">
    <property type="entry name" value="RHOD"/>
    <property type="match status" value="1"/>
</dbReference>
<dbReference type="Pfam" id="PF00581">
    <property type="entry name" value="Rhodanese"/>
    <property type="match status" value="1"/>
</dbReference>
<dbReference type="SUPFAM" id="SSF52821">
    <property type="entry name" value="Rhodanese/Cell cycle control phosphatase"/>
    <property type="match status" value="1"/>
</dbReference>
<dbReference type="InterPro" id="IPR036873">
    <property type="entry name" value="Rhodanese-like_dom_sf"/>
</dbReference>
<dbReference type="PROSITE" id="PS50206">
    <property type="entry name" value="RHODANESE_3"/>
    <property type="match status" value="1"/>
</dbReference>
<evidence type="ECO:0000313" key="2">
    <source>
        <dbReference type="EMBL" id="QCU90377.1"/>
    </source>
</evidence>
<dbReference type="EMBL" id="CP040602">
    <property type="protein sequence ID" value="QCU90377.1"/>
    <property type="molecule type" value="Genomic_DNA"/>
</dbReference>
<gene>
    <name evidence="2" type="ORF">FE785_06900</name>
</gene>
<dbReference type="AlphaFoldDB" id="A0A4P9K803"/>
<protein>
    <submittedName>
        <fullName evidence="2">Rhodanese-like domain-containing protein</fullName>
    </submittedName>
</protein>
<sequence length="98" mass="11247">MFIPCDDAKRLIKEKNAQLVDVRTPEEYSESKLPGAMNIPLQDIDRLAESMLKKDVPVIVFCRSGQRSHMAMQILLSQQFNEVYNLGSFMAWQQCPDV</sequence>
<name>A0A4P9K803_9GAMM</name>
<dbReference type="InterPro" id="IPR001763">
    <property type="entry name" value="Rhodanese-like_dom"/>
</dbReference>
<dbReference type="SMART" id="SM00450">
    <property type="entry name" value="RHOD"/>
    <property type="match status" value="1"/>
</dbReference>
<keyword evidence="3" id="KW-1185">Reference proteome</keyword>
<evidence type="ECO:0000259" key="1">
    <source>
        <dbReference type="PROSITE" id="PS50206"/>
    </source>
</evidence>
<organism evidence="2 3">
    <name type="scientific">Thiomicrorhabdus sediminis</name>
    <dbReference type="NCBI Taxonomy" id="2580412"/>
    <lineage>
        <taxon>Bacteria</taxon>
        <taxon>Pseudomonadati</taxon>
        <taxon>Pseudomonadota</taxon>
        <taxon>Gammaproteobacteria</taxon>
        <taxon>Thiotrichales</taxon>
        <taxon>Piscirickettsiaceae</taxon>
        <taxon>Thiomicrorhabdus</taxon>
    </lineage>
</organism>
<reference evidence="2 3" key="1">
    <citation type="submission" date="2019-05" db="EMBL/GenBank/DDBJ databases">
        <title>Thiomicrorhabdus sediminis sp. nov, a novel sulfur-oxidizing bacterium isolated from coastal sediment.</title>
        <authorList>
            <person name="Liu X."/>
        </authorList>
    </citation>
    <scope>NUCLEOTIDE SEQUENCE [LARGE SCALE GENOMIC DNA]</scope>
    <source>
        <strain evidence="2 3">G1</strain>
    </source>
</reference>
<dbReference type="PANTHER" id="PTHR43031">
    <property type="entry name" value="FAD-DEPENDENT OXIDOREDUCTASE"/>
    <property type="match status" value="1"/>
</dbReference>
<dbReference type="RefSeq" id="WP_138565052.1">
    <property type="nucleotide sequence ID" value="NZ_CP040602.1"/>
</dbReference>
<dbReference type="Proteomes" id="UP000304864">
    <property type="component" value="Chromosome"/>
</dbReference>
<dbReference type="InterPro" id="IPR050229">
    <property type="entry name" value="GlpE_sulfurtransferase"/>
</dbReference>
<dbReference type="OrthoDB" id="9808735at2"/>
<dbReference type="PANTHER" id="PTHR43031:SF1">
    <property type="entry name" value="PYRIDINE NUCLEOTIDE-DISULPHIDE OXIDOREDUCTASE"/>
    <property type="match status" value="1"/>
</dbReference>
<evidence type="ECO:0000313" key="3">
    <source>
        <dbReference type="Proteomes" id="UP000304864"/>
    </source>
</evidence>
<proteinExistence type="predicted"/>
<accession>A0A4P9K803</accession>
<feature type="domain" description="Rhodanese" evidence="1">
    <location>
        <begin position="13"/>
        <end position="96"/>
    </location>
</feature>
<dbReference type="Gene3D" id="3.40.250.10">
    <property type="entry name" value="Rhodanese-like domain"/>
    <property type="match status" value="1"/>
</dbReference>